<dbReference type="AlphaFoldDB" id="A0A3B8WH37"/>
<evidence type="ECO:0000256" key="1">
    <source>
        <dbReference type="SAM" id="MobiDB-lite"/>
    </source>
</evidence>
<feature type="non-terminal residue" evidence="2">
    <location>
        <position position="1"/>
    </location>
</feature>
<dbReference type="EMBL" id="DLYI01000219">
    <property type="protein sequence ID" value="HAC29417.1"/>
    <property type="molecule type" value="Genomic_DNA"/>
</dbReference>
<feature type="region of interest" description="Disordered" evidence="1">
    <location>
        <begin position="29"/>
        <end position="51"/>
    </location>
</feature>
<reference evidence="2 3" key="1">
    <citation type="journal article" date="2018" name="Nat. Biotechnol.">
        <title>A standardized bacterial taxonomy based on genome phylogeny substantially revises the tree of life.</title>
        <authorList>
            <person name="Parks D.H."/>
            <person name="Chuvochina M."/>
            <person name="Waite D.W."/>
            <person name="Rinke C."/>
            <person name="Skarshewski A."/>
            <person name="Chaumeil P.A."/>
            <person name="Hugenholtz P."/>
        </authorList>
    </citation>
    <scope>NUCLEOTIDE SEQUENCE [LARGE SCALE GENOMIC DNA]</scope>
    <source>
        <strain evidence="2">UBA9049</strain>
    </source>
</reference>
<organism evidence="2 3">
    <name type="scientific">Marinobacter nauticus</name>
    <name type="common">Marinobacter hydrocarbonoclasticus</name>
    <name type="synonym">Marinobacter aquaeolei</name>
    <dbReference type="NCBI Taxonomy" id="2743"/>
    <lineage>
        <taxon>Bacteria</taxon>
        <taxon>Pseudomonadati</taxon>
        <taxon>Pseudomonadota</taxon>
        <taxon>Gammaproteobacteria</taxon>
        <taxon>Pseudomonadales</taxon>
        <taxon>Marinobacteraceae</taxon>
        <taxon>Marinobacter</taxon>
    </lineage>
</organism>
<proteinExistence type="predicted"/>
<accession>A0A3B8WH37</accession>
<gene>
    <name evidence="2" type="ORF">DCF82_16655</name>
</gene>
<sequence length="51" mass="5314">TLVNLQNACSNPRTIRECGILGGLSEELATIPEPPASDNHVPGTHGSGHHD</sequence>
<evidence type="ECO:0000313" key="3">
    <source>
        <dbReference type="Proteomes" id="UP000261325"/>
    </source>
</evidence>
<comment type="caution">
    <text evidence="2">The sequence shown here is derived from an EMBL/GenBank/DDBJ whole genome shotgun (WGS) entry which is preliminary data.</text>
</comment>
<protein>
    <submittedName>
        <fullName evidence="2">Cd(II)/Pb(II)-responsive transcriptional regulator</fullName>
    </submittedName>
</protein>
<evidence type="ECO:0000313" key="2">
    <source>
        <dbReference type="EMBL" id="HAC29417.1"/>
    </source>
</evidence>
<name>A0A3B8WH37_MARNT</name>
<dbReference type="Proteomes" id="UP000261325">
    <property type="component" value="Unassembled WGS sequence"/>
</dbReference>